<dbReference type="Gene3D" id="2.30.110.10">
    <property type="entry name" value="Electron Transport, Fmn-binding Protein, Chain A"/>
    <property type="match status" value="1"/>
</dbReference>
<evidence type="ECO:0008006" key="3">
    <source>
        <dbReference type="Google" id="ProtNLM"/>
    </source>
</evidence>
<keyword evidence="2" id="KW-1185">Reference proteome</keyword>
<accession>A0A2U1E5N8</accession>
<dbReference type="AlphaFoldDB" id="A0A2U1E5N8"/>
<name>A0A2U1E5N8_9FIRM</name>
<dbReference type="InterPro" id="IPR012349">
    <property type="entry name" value="Split_barrel_FMN-bd"/>
</dbReference>
<dbReference type="EMBL" id="QEKV01000002">
    <property type="protein sequence ID" value="PVY95241.1"/>
    <property type="molecule type" value="Genomic_DNA"/>
</dbReference>
<sequence>MRQKNREIKDINKIAEVIDSCEVCRIAINDEEYPYIVPLNFGYEMKDNIILYFHSALEGKKIDLLKKNNKVCFEMDTAHELYSEESRGYCTFRYKSVIGTGEIHFIEDEKEKEHALQKIMDHYHMEDFPWSRAAMPRTAVYKLEVRSITGKEKN</sequence>
<dbReference type="PANTHER" id="PTHR34071">
    <property type="entry name" value="5-NITROIMIDAZOLE ANTIBIOTICS RESISTANCE PROTEIN, NIMA-FAMILY-RELATED PROTEIN-RELATED"/>
    <property type="match status" value="1"/>
</dbReference>
<organism evidence="1 2">
    <name type="scientific">Ezakiella coagulans</name>
    <dbReference type="NCBI Taxonomy" id="46507"/>
    <lineage>
        <taxon>Bacteria</taxon>
        <taxon>Bacillati</taxon>
        <taxon>Bacillota</taxon>
        <taxon>Tissierellia</taxon>
        <taxon>Ezakiella</taxon>
    </lineage>
</organism>
<dbReference type="PANTHER" id="PTHR34071:SF2">
    <property type="entry name" value="FLAVIN-NUCLEOTIDE-BINDING PROTEIN"/>
    <property type="match status" value="1"/>
</dbReference>
<dbReference type="Pfam" id="PF12900">
    <property type="entry name" value="Pyridox_ox_2"/>
    <property type="match status" value="1"/>
</dbReference>
<reference evidence="1 2" key="1">
    <citation type="submission" date="2018-04" db="EMBL/GenBank/DDBJ databases">
        <title>Genomic Encyclopedia of Type Strains, Phase IV (KMG-IV): sequencing the most valuable type-strain genomes for metagenomic binning, comparative biology and taxonomic classification.</title>
        <authorList>
            <person name="Goeker M."/>
        </authorList>
    </citation>
    <scope>NUCLEOTIDE SEQUENCE [LARGE SCALE GENOMIC DNA]</scope>
    <source>
        <strain evidence="1 2">DSM 20705</strain>
    </source>
</reference>
<dbReference type="Proteomes" id="UP000245793">
    <property type="component" value="Unassembled WGS sequence"/>
</dbReference>
<dbReference type="SUPFAM" id="SSF50475">
    <property type="entry name" value="FMN-binding split barrel"/>
    <property type="match status" value="1"/>
</dbReference>
<evidence type="ECO:0000313" key="2">
    <source>
        <dbReference type="Proteomes" id="UP000245793"/>
    </source>
</evidence>
<proteinExistence type="predicted"/>
<dbReference type="InterPro" id="IPR024747">
    <property type="entry name" value="Pyridox_Oxase-rel"/>
</dbReference>
<comment type="caution">
    <text evidence="1">The sequence shown here is derived from an EMBL/GenBank/DDBJ whole genome shotgun (WGS) entry which is preliminary data.</text>
</comment>
<evidence type="ECO:0000313" key="1">
    <source>
        <dbReference type="EMBL" id="PVY95241.1"/>
    </source>
</evidence>
<dbReference type="RefSeq" id="WP_116479713.1">
    <property type="nucleotide sequence ID" value="NZ_QEKV01000002.1"/>
</dbReference>
<protein>
    <recommendedName>
        <fullName evidence="3">Nitroimidazol reductase NimA-like FMN-containing flavoprotein (Pyridoxamine 5'-phosphate oxidase superfamily)</fullName>
    </recommendedName>
</protein>
<gene>
    <name evidence="1" type="ORF">C7381_102130</name>
</gene>